<dbReference type="RefSeq" id="XP_012179569.1">
    <property type="nucleotide sequence ID" value="XM_012324179.1"/>
</dbReference>
<gene>
    <name evidence="2" type="ORF">FIBRA_02316</name>
</gene>
<dbReference type="OrthoDB" id="2744543at2759"/>
<name>J4I8Z8_9APHY</name>
<accession>J4I8Z8</accession>
<dbReference type="GO" id="GO:0016747">
    <property type="term" value="F:acyltransferase activity, transferring groups other than amino-acyl groups"/>
    <property type="evidence" value="ECO:0007669"/>
    <property type="project" value="InterPro"/>
</dbReference>
<dbReference type="Pfam" id="PF13508">
    <property type="entry name" value="Acetyltransf_7"/>
    <property type="match status" value="1"/>
</dbReference>
<proteinExistence type="predicted"/>
<sequence length="240" mass="27003">MVQRNEPELRPLAYADLPRAVHLLTKANEDDPSRHYIDDTPDACAKASEYANWIGLFIRSAREVTKHEAWTIGGGDSVVYYSPPSDTLSRRRKRLYAILDWLVNASGKSLTRIFRTSQQRARRTELGTKMIAAISGGIGNRVDQLFSIDLLATAVDKQGRGYASRLVNQVTAMADAQFRGTWLITNQYTVGFYERLGFVTVKEFALGDDPTWTKGPVILCVMLREPQSLDSNFLDRGLRD</sequence>
<dbReference type="PANTHER" id="PTHR42791:SF1">
    <property type="entry name" value="N-ACETYLTRANSFERASE DOMAIN-CONTAINING PROTEIN"/>
    <property type="match status" value="1"/>
</dbReference>
<keyword evidence="3" id="KW-1185">Reference proteome</keyword>
<protein>
    <recommendedName>
        <fullName evidence="1">N-acetyltransferase domain-containing protein</fullName>
    </recommendedName>
</protein>
<dbReference type="SUPFAM" id="SSF55729">
    <property type="entry name" value="Acyl-CoA N-acyltransferases (Nat)"/>
    <property type="match status" value="1"/>
</dbReference>
<organism evidence="2 3">
    <name type="scientific">Fibroporia radiculosa</name>
    <dbReference type="NCBI Taxonomy" id="599839"/>
    <lineage>
        <taxon>Eukaryota</taxon>
        <taxon>Fungi</taxon>
        <taxon>Dikarya</taxon>
        <taxon>Basidiomycota</taxon>
        <taxon>Agaricomycotina</taxon>
        <taxon>Agaricomycetes</taxon>
        <taxon>Polyporales</taxon>
        <taxon>Fibroporiaceae</taxon>
        <taxon>Fibroporia</taxon>
    </lineage>
</organism>
<dbReference type="Proteomes" id="UP000006352">
    <property type="component" value="Unassembled WGS sequence"/>
</dbReference>
<evidence type="ECO:0000313" key="2">
    <source>
        <dbReference type="EMBL" id="CCM00286.1"/>
    </source>
</evidence>
<evidence type="ECO:0000313" key="3">
    <source>
        <dbReference type="Proteomes" id="UP000006352"/>
    </source>
</evidence>
<dbReference type="InterPro" id="IPR016181">
    <property type="entry name" value="Acyl_CoA_acyltransferase"/>
</dbReference>
<evidence type="ECO:0000259" key="1">
    <source>
        <dbReference type="PROSITE" id="PS51186"/>
    </source>
</evidence>
<dbReference type="GeneID" id="24095197"/>
<dbReference type="EMBL" id="HE796976">
    <property type="protein sequence ID" value="CCM00286.1"/>
    <property type="molecule type" value="Genomic_DNA"/>
</dbReference>
<dbReference type="Gene3D" id="3.40.630.30">
    <property type="match status" value="1"/>
</dbReference>
<dbReference type="PROSITE" id="PS51186">
    <property type="entry name" value="GNAT"/>
    <property type="match status" value="1"/>
</dbReference>
<dbReference type="PANTHER" id="PTHR42791">
    <property type="entry name" value="GNAT FAMILY ACETYLTRANSFERASE"/>
    <property type="match status" value="1"/>
</dbReference>
<dbReference type="InterPro" id="IPR052523">
    <property type="entry name" value="Trichothecene_AcTrans"/>
</dbReference>
<dbReference type="HOGENOM" id="CLU_074876_1_0_1"/>
<dbReference type="InterPro" id="IPR000182">
    <property type="entry name" value="GNAT_dom"/>
</dbReference>
<dbReference type="AlphaFoldDB" id="J4I8Z8"/>
<dbReference type="InParanoid" id="J4I8Z8"/>
<dbReference type="STRING" id="599839.J4I8Z8"/>
<reference evidence="2 3" key="1">
    <citation type="journal article" date="2012" name="Appl. Environ. Microbiol.">
        <title>Short-read sequencing for genomic analysis of the brown rot fungus Fibroporia radiculosa.</title>
        <authorList>
            <person name="Tang J.D."/>
            <person name="Perkins A.D."/>
            <person name="Sonstegard T.S."/>
            <person name="Schroeder S.G."/>
            <person name="Burgess S.C."/>
            <person name="Diehl S.V."/>
        </authorList>
    </citation>
    <scope>NUCLEOTIDE SEQUENCE [LARGE SCALE GENOMIC DNA]</scope>
    <source>
        <strain evidence="2 3">TFFH 294</strain>
    </source>
</reference>
<feature type="domain" description="N-acetyltransferase" evidence="1">
    <location>
        <begin position="85"/>
        <end position="224"/>
    </location>
</feature>